<sequence>MSIRPLVSLAALALAGCEGTHDLARDACLPLTVPTQVVLQQSAGLYAIRDEPALSLQTLPVDTTNHAFNRVRLVRTLAPGAQLRVESLDQTWGFDSGLGPIRAHGTTDDGAAFVYHWGVSDQIQPAPWEAATTPARRAVSCAR</sequence>
<dbReference type="PROSITE" id="PS51257">
    <property type="entry name" value="PROKAR_LIPOPROTEIN"/>
    <property type="match status" value="1"/>
</dbReference>
<proteinExistence type="predicted"/>
<keyword evidence="2" id="KW-1185">Reference proteome</keyword>
<reference evidence="1" key="1">
    <citation type="submission" date="2021-12" db="EMBL/GenBank/DDBJ databases">
        <authorList>
            <person name="Ulrich A."/>
        </authorList>
    </citation>
    <scope>NUCLEOTIDE SEQUENCE</scope>
    <source>
        <strain evidence="1">A1P009</strain>
    </source>
</reference>
<organism evidence="1 2">
    <name type="scientific">Luteimonas fraxinea</name>
    <dbReference type="NCBI Taxonomy" id="2901869"/>
    <lineage>
        <taxon>Bacteria</taxon>
        <taxon>Pseudomonadati</taxon>
        <taxon>Pseudomonadota</taxon>
        <taxon>Gammaproteobacteria</taxon>
        <taxon>Lysobacterales</taxon>
        <taxon>Lysobacteraceae</taxon>
        <taxon>Luteimonas</taxon>
    </lineage>
</organism>
<comment type="caution">
    <text evidence="1">The sequence shown here is derived from an EMBL/GenBank/DDBJ whole genome shotgun (WGS) entry which is preliminary data.</text>
</comment>
<dbReference type="RefSeq" id="WP_232136388.1">
    <property type="nucleotide sequence ID" value="NZ_CP089507.1"/>
</dbReference>
<gene>
    <name evidence="1" type="ORF">LTT95_10450</name>
</gene>
<evidence type="ECO:0000313" key="1">
    <source>
        <dbReference type="EMBL" id="MCD9097357.1"/>
    </source>
</evidence>
<name>A0ABS8UEE0_9GAMM</name>
<dbReference type="EMBL" id="JAJQKU010000003">
    <property type="protein sequence ID" value="MCD9097357.1"/>
    <property type="molecule type" value="Genomic_DNA"/>
</dbReference>
<dbReference type="Proteomes" id="UP001430360">
    <property type="component" value="Unassembled WGS sequence"/>
</dbReference>
<accession>A0ABS8UEE0</accession>
<protein>
    <submittedName>
        <fullName evidence="1">Uncharacterized protein</fullName>
    </submittedName>
</protein>
<reference evidence="1" key="2">
    <citation type="journal article" date="2022" name="Syst. Appl. Microbiol.">
        <title>Physiological and genomic characterisation of Luteimonas fraxinea sp. nov., a bacterial species associated with trees tolerant to ash dieback.</title>
        <authorList>
            <person name="Ulrich K."/>
            <person name="Becker R."/>
            <person name="Behrendt U."/>
            <person name="Kube M."/>
            <person name="Schneck V."/>
            <person name="Ulrich A."/>
        </authorList>
    </citation>
    <scope>NUCLEOTIDE SEQUENCE</scope>
    <source>
        <strain evidence="1">A1P009</strain>
    </source>
</reference>
<evidence type="ECO:0000313" key="2">
    <source>
        <dbReference type="Proteomes" id="UP001430360"/>
    </source>
</evidence>